<evidence type="ECO:0000256" key="3">
    <source>
        <dbReference type="ARBA" id="ARBA00023163"/>
    </source>
</evidence>
<dbReference type="PANTHER" id="PTHR30514">
    <property type="entry name" value="GLUCOKINASE"/>
    <property type="match status" value="1"/>
</dbReference>
<keyword evidence="7" id="KW-1185">Reference proteome</keyword>
<dbReference type="InterPro" id="IPR000281">
    <property type="entry name" value="HTH_RpiR"/>
</dbReference>
<dbReference type="InterPro" id="IPR036388">
    <property type="entry name" value="WH-like_DNA-bd_sf"/>
</dbReference>
<evidence type="ECO:0000259" key="4">
    <source>
        <dbReference type="PROSITE" id="PS51071"/>
    </source>
</evidence>
<dbReference type="Gene3D" id="1.10.10.10">
    <property type="entry name" value="Winged helix-like DNA-binding domain superfamily/Winged helix DNA-binding domain"/>
    <property type="match status" value="1"/>
</dbReference>
<name>A0ABW1RFB2_9LACO</name>
<feature type="domain" description="HTH rpiR-type" evidence="4">
    <location>
        <begin position="1"/>
        <end position="73"/>
    </location>
</feature>
<evidence type="ECO:0000256" key="1">
    <source>
        <dbReference type="ARBA" id="ARBA00023015"/>
    </source>
</evidence>
<dbReference type="InterPro" id="IPR047640">
    <property type="entry name" value="RpiR-like"/>
</dbReference>
<dbReference type="CDD" id="cd05013">
    <property type="entry name" value="SIS_RpiR"/>
    <property type="match status" value="1"/>
</dbReference>
<dbReference type="InterPro" id="IPR035472">
    <property type="entry name" value="RpiR-like_SIS"/>
</dbReference>
<dbReference type="EMBL" id="JBHSSL010000098">
    <property type="protein sequence ID" value="MFC6171182.1"/>
    <property type="molecule type" value="Genomic_DNA"/>
</dbReference>
<dbReference type="SUPFAM" id="SSF53697">
    <property type="entry name" value="SIS domain"/>
    <property type="match status" value="1"/>
</dbReference>
<dbReference type="Gene3D" id="3.40.50.10490">
    <property type="entry name" value="Glucose-6-phosphate isomerase like protein, domain 1"/>
    <property type="match status" value="1"/>
</dbReference>
<dbReference type="RefSeq" id="WP_225418886.1">
    <property type="nucleotide sequence ID" value="NZ_JBHSSL010000098.1"/>
</dbReference>
<accession>A0ABW1RFB2</accession>
<dbReference type="InterPro" id="IPR001347">
    <property type="entry name" value="SIS_dom"/>
</dbReference>
<protein>
    <submittedName>
        <fullName evidence="6">MurR/RpiR family transcriptional regulator</fullName>
    </submittedName>
</protein>
<comment type="caution">
    <text evidence="6">The sequence shown here is derived from an EMBL/GenBank/DDBJ whole genome shotgun (WGS) entry which is preliminary data.</text>
</comment>
<evidence type="ECO:0000313" key="6">
    <source>
        <dbReference type="EMBL" id="MFC6171182.1"/>
    </source>
</evidence>
<keyword evidence="2" id="KW-0238">DNA-binding</keyword>
<proteinExistence type="predicted"/>
<keyword evidence="1" id="KW-0805">Transcription regulation</keyword>
<dbReference type="PROSITE" id="PS51071">
    <property type="entry name" value="HTH_RPIR"/>
    <property type="match status" value="1"/>
</dbReference>
<dbReference type="Proteomes" id="UP001596289">
    <property type="component" value="Unassembled WGS sequence"/>
</dbReference>
<sequence>MFSYQEVRSLNQLEMTVYKFIISHPRDVEGLTIRQMAEQSHVSATTILRFLKKVGYSGFSEFKFALKQQHQQEAIQPKLQDLTPIKQFFEQLSDHHFNHQIERAATMAATAGTTIFFGLGTSGSLAQYGGRLFANYGIYTLTVADPFRTPPGTNRDFSDSLLILLSVSGETEEVLQQARFYKEHGASTLAITADAYSTLAQLADFDITYNVPQIQDVQGYMSNPAARCIFT</sequence>
<dbReference type="Pfam" id="PF01418">
    <property type="entry name" value="HTH_6"/>
    <property type="match status" value="1"/>
</dbReference>
<evidence type="ECO:0000313" key="7">
    <source>
        <dbReference type="Proteomes" id="UP001596289"/>
    </source>
</evidence>
<reference evidence="7" key="1">
    <citation type="journal article" date="2019" name="Int. J. Syst. Evol. Microbiol.">
        <title>The Global Catalogue of Microorganisms (GCM) 10K type strain sequencing project: providing services to taxonomists for standard genome sequencing and annotation.</title>
        <authorList>
            <consortium name="The Broad Institute Genomics Platform"/>
            <consortium name="The Broad Institute Genome Sequencing Center for Infectious Disease"/>
            <person name="Wu L."/>
            <person name="Ma J."/>
        </authorList>
    </citation>
    <scope>NUCLEOTIDE SEQUENCE [LARGE SCALE GENOMIC DNA]</scope>
    <source>
        <strain evidence="7">CCM 8904</strain>
    </source>
</reference>
<dbReference type="PANTHER" id="PTHR30514:SF1">
    <property type="entry name" value="HTH-TYPE TRANSCRIPTIONAL REGULATOR HEXR-RELATED"/>
    <property type="match status" value="1"/>
</dbReference>
<evidence type="ECO:0000259" key="5">
    <source>
        <dbReference type="PROSITE" id="PS51464"/>
    </source>
</evidence>
<keyword evidence="3" id="KW-0804">Transcription</keyword>
<feature type="domain" description="SIS" evidence="5">
    <location>
        <begin position="104"/>
        <end position="231"/>
    </location>
</feature>
<gene>
    <name evidence="6" type="ORF">ACFQGP_11465</name>
</gene>
<organism evidence="6 7">
    <name type="scientific">Loigolactobacillus jiayinensis</name>
    <dbReference type="NCBI Taxonomy" id="2486016"/>
    <lineage>
        <taxon>Bacteria</taxon>
        <taxon>Bacillati</taxon>
        <taxon>Bacillota</taxon>
        <taxon>Bacilli</taxon>
        <taxon>Lactobacillales</taxon>
        <taxon>Lactobacillaceae</taxon>
        <taxon>Loigolactobacillus</taxon>
    </lineage>
</organism>
<dbReference type="InterPro" id="IPR009057">
    <property type="entry name" value="Homeodomain-like_sf"/>
</dbReference>
<dbReference type="Pfam" id="PF01380">
    <property type="entry name" value="SIS"/>
    <property type="match status" value="1"/>
</dbReference>
<dbReference type="InterPro" id="IPR046348">
    <property type="entry name" value="SIS_dom_sf"/>
</dbReference>
<dbReference type="SUPFAM" id="SSF46689">
    <property type="entry name" value="Homeodomain-like"/>
    <property type="match status" value="1"/>
</dbReference>
<evidence type="ECO:0000256" key="2">
    <source>
        <dbReference type="ARBA" id="ARBA00023125"/>
    </source>
</evidence>
<dbReference type="PROSITE" id="PS51464">
    <property type="entry name" value="SIS"/>
    <property type="match status" value="1"/>
</dbReference>